<evidence type="ECO:0000256" key="1">
    <source>
        <dbReference type="SAM" id="Coils"/>
    </source>
</evidence>
<feature type="region of interest" description="Disordered" evidence="2">
    <location>
        <begin position="61"/>
        <end position="89"/>
    </location>
</feature>
<keyword evidence="1" id="KW-0175">Coiled coil</keyword>
<feature type="coiled-coil region" evidence="1">
    <location>
        <begin position="1669"/>
        <end position="1811"/>
    </location>
</feature>
<accession>A0A9P0DPF2</accession>
<protein>
    <recommendedName>
        <fullName evidence="5">Protein lava lamp</fullName>
    </recommendedName>
</protein>
<feature type="coiled-coil region" evidence="1">
    <location>
        <begin position="225"/>
        <end position="566"/>
    </location>
</feature>
<reference evidence="3" key="1">
    <citation type="submission" date="2022-01" db="EMBL/GenBank/DDBJ databases">
        <authorList>
            <person name="King R."/>
        </authorList>
    </citation>
    <scope>NUCLEOTIDE SEQUENCE</scope>
</reference>
<feature type="coiled-coil region" evidence="1">
    <location>
        <begin position="2278"/>
        <end position="2383"/>
    </location>
</feature>
<proteinExistence type="predicted"/>
<dbReference type="PANTHER" id="PTHR23159">
    <property type="entry name" value="CENTROSOMAL PROTEIN 2"/>
    <property type="match status" value="1"/>
</dbReference>
<reference evidence="3" key="2">
    <citation type="submission" date="2022-10" db="EMBL/GenBank/DDBJ databases">
        <authorList>
            <consortium name="ENA_rothamsted_submissions"/>
            <consortium name="culmorum"/>
            <person name="King R."/>
        </authorList>
    </citation>
    <scope>NUCLEOTIDE SEQUENCE</scope>
</reference>
<evidence type="ECO:0008006" key="5">
    <source>
        <dbReference type="Google" id="ProtNLM"/>
    </source>
</evidence>
<feature type="coiled-coil region" evidence="1">
    <location>
        <begin position="1994"/>
        <end position="2039"/>
    </location>
</feature>
<dbReference type="OrthoDB" id="2441647at2759"/>
<evidence type="ECO:0000313" key="4">
    <source>
        <dbReference type="Proteomes" id="UP001153737"/>
    </source>
</evidence>
<evidence type="ECO:0000313" key="3">
    <source>
        <dbReference type="EMBL" id="CAH1174226.1"/>
    </source>
</evidence>
<dbReference type="EMBL" id="OU896712">
    <property type="protein sequence ID" value="CAH1174226.1"/>
    <property type="molecule type" value="Genomic_DNA"/>
</dbReference>
<dbReference type="Proteomes" id="UP001153737">
    <property type="component" value="Chromosome 6"/>
</dbReference>
<feature type="coiled-coil region" evidence="1">
    <location>
        <begin position="21"/>
        <end position="55"/>
    </location>
</feature>
<feature type="coiled-coil region" evidence="1">
    <location>
        <begin position="2084"/>
        <end position="2250"/>
    </location>
</feature>
<dbReference type="Gene3D" id="6.10.250.1060">
    <property type="match status" value="1"/>
</dbReference>
<dbReference type="Gene3D" id="1.10.287.1490">
    <property type="match status" value="1"/>
</dbReference>
<sequence>MWSEPDPDPGGERPATSVREITELKDQNEQQQVLIAQLKEMLRKEQSTVSQEKVEEYMNTLSKMHAKKPRTKQGEAGKTERVGSTGPEGIKSEKVNLLKRQLEENKAKLAERGIRQKGIEDMVSTLKAQLNDSHHVSSTSLPLPSVDKNLEYSKTSSQEELYNILLVKERKITDLLEKNHKNESLILDLQENVKEKDSVIDARTKAITLMTESLSKKGKDTLDALDDTKDQMRTMQEQFVQLEAEMKARQMKLLEDLKFKNLEIVKLQESIQNLNEEKSEYQKHSNNCEKNDNEGFEKIIKDLQDQLNQTNSLNEKHLATISELNKDLQESKHTIEVLKNSSFEMDMAENPTNSNDIAKLKKQLDESNKNMIKMKAQSKSKIKELTKKIDAFKKISDANALVVQLQHEITSLNEKIAVLEEEKGNLQLKMVESTESTKESAQEGNEFIEENSRILEEKEKVISLLESDVMSLREEINNLNEKVANSQKVQVTSEMNSIQIEEEIDRIETENKKLQEIVEDLTNDKHNLELRIEELVKEKQELNTKLDNYIQENMELIDKLEKLSAEKVSSAESIEIVEGLTQQEKLELAAYQKNVDPHCEESAKASEDDPIETPRELNESVLQLKEDSAELLKKIEMFNMERKEVMVKMETLKEENGRLALKVDEIENNRDVLAETYEQLHTEKEELQREKEELQRENESLMSKLSEIESKAAESLKISVRDDAELTSELQSLQMEYEKLKEEKENLRQTLKEFDTKVHEKDNLESQLSESRSRIEELETNLNTNLEEISNYRMIIEENKNELINSSNIINSLQNILREREKDIKELNIIISDLNNVVNDLQTANEKLGSTETMEKQLDELKTALNEQIEDAEAQAKEYQDETARTRNYYEQKLQENYKEIERLTQEMTERDLLTKTLENQMHEKEAKINKVIEDMQQKYLALQKQLDNRIEEMTNKSKDQLEKMKKIAANLKKKTQAYQELEEKYQEDKEKWETELNLKETSSSNQLSQLEAAKEELAWKTAKIEELTDMVASLDQQRTELEHTLLQMKHERDKLSEVSLSRELSTSLHEEFDKPLPESASEDKIKELELIIETNEAESAHYKERSQKLEQDVSRLLEEKEFLERRQLELEDMLSRTSKSIEEKSMIEEELGQKLEEASANDKKLEEASAENKELVEKNREQEELIYKLKVKLKKSHERVNQLKASQANVEELETSNEKLRQALDQMDNAQKHAHEEYEAMQKKYEMDFERIESDYQVQMEELLTNKNELTVECEKLQETLGSLREREEALLGEVSEYKIALEKQNQDDNQIQQLKEDLTVATNNLETSCKEIEILKQQIEELQKQIVVQVAESAVEDVLLEAKHQVFFANTKDTQTENVTENIIQFPEHDQQNVPMFHWPTKIEESSESFLQPVQPASQSQIAEVSKEDLVHQITNSKNSATPLAFSPLEAQILSSEDIADAAKDLKAQQEMEFEKCHPFIGQQNVAVVEELIQPKEAYICHQDQEGTQAASEVTKEQLVSKIKALEVLLYNVDREKDEIVGECSGMLTELTRLVYEKIMSQEPQAAALEPQPSLELEAQVQSPEDIAAASSDLKTLQQMEFARCDPFLGQQSVQVVEEVQQPKKAYLTYQGSSEAFAENDDGWGWGPEEAKLEEEHLHRVDGTPQMQALKDDLRRLNEQVQVLQVERENHLEEIKQLQVKSGKLIKKCKELKQKNDQLVQKSGKSLESSGFFDLDQAIMEELKAQSTTLEKKVEETRNELEKERTEKSTYLRKLESLTSANEKLLEAKEIQNSEVLRWKRKYEEIEEKMQQSEFGIDGLAVAIPATLVPKQPEETSGDSIEELQRIVKELSLDNEELQTLLNEQRQQRIDADKHKHSGRSEDEFMKLSEDHEERVRSLQEQTSIKIFELETALTEKEGEITRLQTDLNEKILRVQSLEESYKQLDDVNGQLETTLTELKQNAESSHDGRISELEALLTEKTIVADQLKTDYDDAIKSNETLNLRIETLNTEMENTKQKYDETISNLQSELREQIQNSQQLGPENINPIVQQLTSHQANSILELVELLHTTQAEFTNLSTSYSELLTTSHSLTERINALEQELITQAQHYTDLQSSSSKNILDLQTDLEETKQKLDQLEIESSEKIVGMEKELKEEKLRYQELQLATQQLEAQKVTDHTSKMSEQVSHLEELLAEKEANIAELKNITEDLHTKRAIVEEEMKELKNALNEKQIELDNVTAEVENKLSNTISELEQKWQIIVDERGNTVAESWKYHLGAVESEFSRVQEQLKNEINELEEKCNALVNENNELRKNVDTEIKNEVDRISALQQQITDRQHAITDLNRIISGLETERVEIRQQFDQLQNEKVELDRILAQKDAELSSSKVVIETTQKQFHEKREVIEEIVKILERRTSWPLSFEKEEVLNEFQRQLDLIQEREEELARLNSQMADLQSHLQERVAEIVRLSDLVNSLQAENSMMQEKDQEISRLNQTVEHLHSQMSSLQQNEQEIIKLNDLIGQLQRQEVQYQQTVQTLQQEREDSKYAVEDYKKKLEEFKLTHIALQNSLEEKNQQISSLNQQLQIWETFKNDSNKEKERIDAELSNVKQEYYSLQQSLSECQQHLFSVTQDLGNKSHELETCNQQLAYSKQNSEVLESELCKLRELLRAKEQETVQQAQLSEVQNYYEEVISAKDIDLEKARVQLNESISNNEELSEKFNNEMSEKQQVLLEKRQLEDKYEEQRMLLEEEDKQLSEMRDIIQEQVVKIEELKKELLDKSKDYDSLIAEMDMGSKPVTQQPTSSMIENPSIGNAQRSFAEDDMSEPVNRAELDLALYMLHQRDVRCEELTVELTQLLEERDTLQLKLSNALREKEDIRRSTAVSEEMPSSSTAQPSTLLSKSSAIFLAASGTDLGTEPLESPSGDQNLASKLSELRRVGYKKDKTFVDEQELRRFQQMSIMQQHISEVDRLPAEAAAKLVDANYTLSRDVQSPSKVLLNWLWGRSTPKLNDS</sequence>
<keyword evidence="4" id="KW-1185">Reference proteome</keyword>
<gene>
    <name evidence="3" type="ORF">PHAECO_LOCUS9858</name>
</gene>
<dbReference type="PANTHER" id="PTHR23159:SF31">
    <property type="entry name" value="CENTROSOME-ASSOCIATED PROTEIN CEP250 ISOFORM X1"/>
    <property type="match status" value="1"/>
</dbReference>
<feature type="coiled-coil region" evidence="1">
    <location>
        <begin position="2699"/>
        <end position="2789"/>
    </location>
</feature>
<organism evidence="3 4">
    <name type="scientific">Phaedon cochleariae</name>
    <name type="common">Mustard beetle</name>
    <dbReference type="NCBI Taxonomy" id="80249"/>
    <lineage>
        <taxon>Eukaryota</taxon>
        <taxon>Metazoa</taxon>
        <taxon>Ecdysozoa</taxon>
        <taxon>Arthropoda</taxon>
        <taxon>Hexapoda</taxon>
        <taxon>Insecta</taxon>
        <taxon>Pterygota</taxon>
        <taxon>Neoptera</taxon>
        <taxon>Endopterygota</taxon>
        <taxon>Coleoptera</taxon>
        <taxon>Polyphaga</taxon>
        <taxon>Cucujiformia</taxon>
        <taxon>Chrysomeloidea</taxon>
        <taxon>Chrysomelidae</taxon>
        <taxon>Chrysomelinae</taxon>
        <taxon>Chrysomelini</taxon>
        <taxon>Phaedon</taxon>
    </lineage>
</organism>
<evidence type="ECO:0000256" key="2">
    <source>
        <dbReference type="SAM" id="MobiDB-lite"/>
    </source>
</evidence>
<feature type="region of interest" description="Disordered" evidence="2">
    <location>
        <begin position="2874"/>
        <end position="2896"/>
    </location>
</feature>
<feature type="coiled-coil region" evidence="1">
    <location>
        <begin position="2424"/>
        <end position="2611"/>
    </location>
</feature>
<feature type="compositionally biased region" description="Polar residues" evidence="2">
    <location>
        <begin position="2881"/>
        <end position="2896"/>
    </location>
</feature>
<feature type="coiled-coil region" evidence="1">
    <location>
        <begin position="635"/>
        <end position="1052"/>
    </location>
</feature>
<feature type="region of interest" description="Disordered" evidence="2">
    <location>
        <begin position="1870"/>
        <end position="1889"/>
    </location>
</feature>
<name>A0A9P0DPF2_PHACE</name>
<feature type="compositionally biased region" description="Basic and acidic residues" evidence="2">
    <location>
        <begin position="72"/>
        <end position="81"/>
    </location>
</feature>
<feature type="coiled-coil region" evidence="1">
    <location>
        <begin position="1086"/>
        <end position="1354"/>
    </location>
</feature>